<dbReference type="AlphaFoldDB" id="A0AAV0WYT0"/>
<evidence type="ECO:0000313" key="3">
    <source>
        <dbReference type="Proteomes" id="UP001160148"/>
    </source>
</evidence>
<comment type="caution">
    <text evidence="2">The sequence shown here is derived from an EMBL/GenBank/DDBJ whole genome shotgun (WGS) entry which is preliminary data.</text>
</comment>
<name>A0AAV0WYT0_9HEMI</name>
<gene>
    <name evidence="2" type="ORF">MEUPH1_LOCUS15979</name>
</gene>
<keyword evidence="1" id="KW-0472">Membrane</keyword>
<evidence type="ECO:0000256" key="1">
    <source>
        <dbReference type="SAM" id="Phobius"/>
    </source>
</evidence>
<keyword evidence="3" id="KW-1185">Reference proteome</keyword>
<proteinExistence type="predicted"/>
<organism evidence="2 3">
    <name type="scientific">Macrosiphum euphorbiae</name>
    <name type="common">potato aphid</name>
    <dbReference type="NCBI Taxonomy" id="13131"/>
    <lineage>
        <taxon>Eukaryota</taxon>
        <taxon>Metazoa</taxon>
        <taxon>Ecdysozoa</taxon>
        <taxon>Arthropoda</taxon>
        <taxon>Hexapoda</taxon>
        <taxon>Insecta</taxon>
        <taxon>Pterygota</taxon>
        <taxon>Neoptera</taxon>
        <taxon>Paraneoptera</taxon>
        <taxon>Hemiptera</taxon>
        <taxon>Sternorrhyncha</taxon>
        <taxon>Aphidomorpha</taxon>
        <taxon>Aphidoidea</taxon>
        <taxon>Aphididae</taxon>
        <taxon>Macrosiphini</taxon>
        <taxon>Macrosiphum</taxon>
    </lineage>
</organism>
<dbReference type="Proteomes" id="UP001160148">
    <property type="component" value="Unassembled WGS sequence"/>
</dbReference>
<dbReference type="Pfam" id="PF12259">
    <property type="entry name" value="Baculo_F"/>
    <property type="match status" value="1"/>
</dbReference>
<dbReference type="InterPro" id="IPR022048">
    <property type="entry name" value="Envelope_fusion-like"/>
</dbReference>
<feature type="transmembrane region" description="Helical" evidence="1">
    <location>
        <begin position="508"/>
        <end position="526"/>
    </location>
</feature>
<accession>A0AAV0WYT0</accession>
<evidence type="ECO:0000313" key="2">
    <source>
        <dbReference type="EMBL" id="CAI6360711.1"/>
    </source>
</evidence>
<reference evidence="2 3" key="1">
    <citation type="submission" date="2023-01" db="EMBL/GenBank/DDBJ databases">
        <authorList>
            <person name="Whitehead M."/>
        </authorList>
    </citation>
    <scope>NUCLEOTIDE SEQUENCE [LARGE SCALE GENOMIC DNA]</scope>
</reference>
<dbReference type="EMBL" id="CARXXK010000003">
    <property type="protein sequence ID" value="CAI6360711.1"/>
    <property type="molecule type" value="Genomic_DNA"/>
</dbReference>
<keyword evidence="1" id="KW-0812">Transmembrane</keyword>
<sequence length="560" mass="64332">MVTYYNLTNFDNKYVLINNYVSSIVNICETIGYRSKDVNSTCIEFKAINNQVLEKIRKDKNTLEQYLATDGNSRRKRNSYFGVVGKIQKTLFGVLTEEEGEEFASKIKELEDKQLRIMIIEKEQAIVFKNTINSVSQTLADFQNFRNTVGEKINNISVELQKQSTELRTFQIEEVILKYAATINTIVTQLSIETDILLNAIISAHKGVISSHLIHPSVLLEQLTSIKNVQPSNVDLPLDININNFFEFIKISQVNIICHKNVLIYTLGIPLVEKLVFRLYRIINLPVQVEGNNFVFLQNTADYIVIDSNKQYYAFLSQDQLNQCKGGKHGYLCELTIPILTNTNDCEFLMFTQSEVPKTCQVKVVRIFREIWHKLSQTNTWLYATREPKKLVINCQEKISEIVIEKTGLLKLDPQCKIHTKNAVIFATQCKNKNVTTDFIPTFNLPYQIQLNLRDNVKMWNYSIINEKVPQYFSDLKDSAKAIETIDQEITENLKTNSQKQTNLTHSFSIGSIGIIIIITIVWKLCRGWGKGSKANKKKEISVTYQIHSPENPILNNTKK</sequence>
<evidence type="ECO:0008006" key="4">
    <source>
        <dbReference type="Google" id="ProtNLM"/>
    </source>
</evidence>
<protein>
    <recommendedName>
        <fullName evidence="4">Envelope fusion protein</fullName>
    </recommendedName>
</protein>
<keyword evidence="1" id="KW-1133">Transmembrane helix</keyword>